<name>A0A0D0Q3D0_9RHOB</name>
<evidence type="ECO:0000256" key="2">
    <source>
        <dbReference type="ARBA" id="ARBA00004651"/>
    </source>
</evidence>
<evidence type="ECO:0000256" key="11">
    <source>
        <dbReference type="ARBA" id="ARBA00022842"/>
    </source>
</evidence>
<dbReference type="GO" id="GO:0051073">
    <property type="term" value="F:adenosylcobinamide-GDP ribazoletransferase activity"/>
    <property type="evidence" value="ECO:0007669"/>
    <property type="project" value="UniProtKB-UniRule"/>
</dbReference>
<dbReference type="RefSeq" id="WP_018304692.1">
    <property type="nucleotide sequence ID" value="NZ_KB902315.1"/>
</dbReference>
<dbReference type="InterPro" id="IPR003805">
    <property type="entry name" value="CobS"/>
</dbReference>
<dbReference type="EC" id="2.7.8.26" evidence="5 19"/>
<keyword evidence="7 19" id="KW-1003">Cell membrane</keyword>
<dbReference type="GO" id="GO:0008818">
    <property type="term" value="F:cobalamin 5'-phosphate synthase activity"/>
    <property type="evidence" value="ECO:0007669"/>
    <property type="project" value="UniProtKB-UniRule"/>
</dbReference>
<evidence type="ECO:0000256" key="3">
    <source>
        <dbReference type="ARBA" id="ARBA00004663"/>
    </source>
</evidence>
<organism evidence="20 21">
    <name type="scientific">Wenxinia marina DSM 24838</name>
    <dbReference type="NCBI Taxonomy" id="1123501"/>
    <lineage>
        <taxon>Bacteria</taxon>
        <taxon>Pseudomonadati</taxon>
        <taxon>Pseudomonadota</taxon>
        <taxon>Alphaproteobacteria</taxon>
        <taxon>Rhodobacterales</taxon>
        <taxon>Roseobacteraceae</taxon>
        <taxon>Wenxinia</taxon>
    </lineage>
</organism>
<evidence type="ECO:0000313" key="21">
    <source>
        <dbReference type="Proteomes" id="UP000035100"/>
    </source>
</evidence>
<comment type="subcellular location">
    <subcellularLocation>
        <location evidence="2 19">Cell membrane</location>
        <topology evidence="2 19">Multi-pass membrane protein</topology>
    </subcellularLocation>
</comment>
<sequence length="254" mass="24563">MSGAKGDLVAAGDPLAALALLTRLPVRLPDGAGGRMGRAAWAWPLAGLVVAVIGWAVIGAATAVGLPPPLAAGLGLAALVMVTGALHEDGLADSADGLWGGADTARRLEIMKDSRIGSYGVIALVLSLGLRWQALALLVAAGAAGPALVAALMLSRAAMAETMAALPAARESGLSRLVGRPPRAAAVLASGLAALAALLALGGAGVVATLVALAVASGWAAVARSKIGGQTGDILGAGGQLVEIAALLVAVAAL</sequence>
<feature type="transmembrane region" description="Helical" evidence="19">
    <location>
        <begin position="41"/>
        <end position="64"/>
    </location>
</feature>
<comment type="pathway">
    <text evidence="3 19">Cofactor biosynthesis; adenosylcobalamin biosynthesis; adenosylcobalamin from cob(II)yrinate a,c-diamide: step 7/7.</text>
</comment>
<evidence type="ECO:0000256" key="18">
    <source>
        <dbReference type="ARBA" id="ARBA00049504"/>
    </source>
</evidence>
<dbReference type="OrthoDB" id="9794626at2"/>
<keyword evidence="8 19" id="KW-0169">Cobalamin biosynthesis</keyword>
<keyword evidence="13 19" id="KW-0472">Membrane</keyword>
<evidence type="ECO:0000256" key="9">
    <source>
        <dbReference type="ARBA" id="ARBA00022679"/>
    </source>
</evidence>
<evidence type="ECO:0000256" key="6">
    <source>
        <dbReference type="ARBA" id="ARBA00015850"/>
    </source>
</evidence>
<evidence type="ECO:0000313" key="20">
    <source>
        <dbReference type="EMBL" id="KIQ69054.1"/>
    </source>
</evidence>
<keyword evidence="9 19" id="KW-0808">Transferase</keyword>
<accession>A0A0D0Q3D0</accession>
<dbReference type="eggNOG" id="COG0368">
    <property type="taxonomic scope" value="Bacteria"/>
</dbReference>
<evidence type="ECO:0000256" key="16">
    <source>
        <dbReference type="ARBA" id="ARBA00032853"/>
    </source>
</evidence>
<reference evidence="20 21" key="1">
    <citation type="submission" date="2013-01" db="EMBL/GenBank/DDBJ databases">
        <authorList>
            <person name="Fiebig A."/>
            <person name="Goeker M."/>
            <person name="Klenk H.-P.P."/>
        </authorList>
    </citation>
    <scope>NUCLEOTIDE SEQUENCE [LARGE SCALE GENOMIC DNA]</scope>
    <source>
        <strain evidence="20 21">DSM 24838</strain>
    </source>
</reference>
<keyword evidence="11 19" id="KW-0460">Magnesium</keyword>
<evidence type="ECO:0000256" key="12">
    <source>
        <dbReference type="ARBA" id="ARBA00022989"/>
    </source>
</evidence>
<comment type="catalytic activity">
    <reaction evidence="17 19">
        <text>alpha-ribazole + adenosylcob(III)inamide-GDP = adenosylcob(III)alamin + GMP + H(+)</text>
        <dbReference type="Rhea" id="RHEA:16049"/>
        <dbReference type="ChEBI" id="CHEBI:10329"/>
        <dbReference type="ChEBI" id="CHEBI:15378"/>
        <dbReference type="ChEBI" id="CHEBI:18408"/>
        <dbReference type="ChEBI" id="CHEBI:58115"/>
        <dbReference type="ChEBI" id="CHEBI:60487"/>
        <dbReference type="EC" id="2.7.8.26"/>
    </reaction>
</comment>
<evidence type="ECO:0000256" key="1">
    <source>
        <dbReference type="ARBA" id="ARBA00001946"/>
    </source>
</evidence>
<dbReference type="PANTHER" id="PTHR34148:SF1">
    <property type="entry name" value="ADENOSYLCOBINAMIDE-GDP RIBAZOLETRANSFERASE"/>
    <property type="match status" value="1"/>
</dbReference>
<evidence type="ECO:0000256" key="8">
    <source>
        <dbReference type="ARBA" id="ARBA00022573"/>
    </source>
</evidence>
<comment type="function">
    <text evidence="14 19">Joins adenosylcobinamide-GDP and alpha-ribazole to generate adenosylcobalamin (Ado-cobalamin). Also synthesizes adenosylcobalamin 5'-phosphate from adenosylcobinamide-GDP and alpha-ribazole 5'-phosphate.</text>
</comment>
<evidence type="ECO:0000256" key="13">
    <source>
        <dbReference type="ARBA" id="ARBA00023136"/>
    </source>
</evidence>
<dbReference type="UniPathway" id="UPA00148">
    <property type="reaction ID" value="UER00238"/>
</dbReference>
<feature type="transmembrane region" description="Helical" evidence="19">
    <location>
        <begin position="187"/>
        <end position="214"/>
    </location>
</feature>
<comment type="catalytic activity">
    <reaction evidence="18 19">
        <text>alpha-ribazole 5'-phosphate + adenosylcob(III)inamide-GDP = adenosylcob(III)alamin 5'-phosphate + GMP + H(+)</text>
        <dbReference type="Rhea" id="RHEA:23560"/>
        <dbReference type="ChEBI" id="CHEBI:15378"/>
        <dbReference type="ChEBI" id="CHEBI:57918"/>
        <dbReference type="ChEBI" id="CHEBI:58115"/>
        <dbReference type="ChEBI" id="CHEBI:60487"/>
        <dbReference type="ChEBI" id="CHEBI:60493"/>
        <dbReference type="EC" id="2.7.8.26"/>
    </reaction>
</comment>
<dbReference type="GO" id="GO:0005886">
    <property type="term" value="C:plasma membrane"/>
    <property type="evidence" value="ECO:0007669"/>
    <property type="project" value="UniProtKB-SubCell"/>
</dbReference>
<dbReference type="PANTHER" id="PTHR34148">
    <property type="entry name" value="ADENOSYLCOBINAMIDE-GDP RIBAZOLETRANSFERASE"/>
    <property type="match status" value="1"/>
</dbReference>
<evidence type="ECO:0000256" key="17">
    <source>
        <dbReference type="ARBA" id="ARBA00048623"/>
    </source>
</evidence>
<evidence type="ECO:0000256" key="19">
    <source>
        <dbReference type="HAMAP-Rule" id="MF_00719"/>
    </source>
</evidence>
<evidence type="ECO:0000256" key="5">
    <source>
        <dbReference type="ARBA" id="ARBA00013200"/>
    </source>
</evidence>
<evidence type="ECO:0000256" key="7">
    <source>
        <dbReference type="ARBA" id="ARBA00022475"/>
    </source>
</evidence>
<protein>
    <recommendedName>
        <fullName evidence="6 19">Adenosylcobinamide-GDP ribazoletransferase</fullName>
        <ecNumber evidence="5 19">2.7.8.26</ecNumber>
    </recommendedName>
    <alternativeName>
        <fullName evidence="16 19">Cobalamin synthase</fullName>
    </alternativeName>
    <alternativeName>
        <fullName evidence="15 19">Cobalamin-5'-phosphate synthase</fullName>
    </alternativeName>
</protein>
<dbReference type="PATRIC" id="fig|1123501.6.peg.2218"/>
<dbReference type="HAMAP" id="MF_00719">
    <property type="entry name" value="CobS"/>
    <property type="match status" value="1"/>
</dbReference>
<dbReference type="Pfam" id="PF02654">
    <property type="entry name" value="CobS"/>
    <property type="match status" value="1"/>
</dbReference>
<keyword evidence="10 19" id="KW-0812">Transmembrane</keyword>
<keyword evidence="21" id="KW-1185">Reference proteome</keyword>
<feature type="transmembrane region" description="Helical" evidence="19">
    <location>
        <begin position="234"/>
        <end position="253"/>
    </location>
</feature>
<comment type="caution">
    <text evidence="20">The sequence shown here is derived from an EMBL/GenBank/DDBJ whole genome shotgun (WGS) entry which is preliminary data.</text>
</comment>
<dbReference type="AlphaFoldDB" id="A0A0D0Q3D0"/>
<evidence type="ECO:0000256" key="10">
    <source>
        <dbReference type="ARBA" id="ARBA00022692"/>
    </source>
</evidence>
<dbReference type="GO" id="GO:0009236">
    <property type="term" value="P:cobalamin biosynthetic process"/>
    <property type="evidence" value="ECO:0007669"/>
    <property type="project" value="UniProtKB-UniRule"/>
</dbReference>
<comment type="cofactor">
    <cofactor evidence="1 19">
        <name>Mg(2+)</name>
        <dbReference type="ChEBI" id="CHEBI:18420"/>
    </cofactor>
</comment>
<dbReference type="Proteomes" id="UP000035100">
    <property type="component" value="Unassembled WGS sequence"/>
</dbReference>
<evidence type="ECO:0000256" key="14">
    <source>
        <dbReference type="ARBA" id="ARBA00025228"/>
    </source>
</evidence>
<feature type="transmembrane region" description="Helical" evidence="19">
    <location>
        <begin position="70"/>
        <end position="86"/>
    </location>
</feature>
<gene>
    <name evidence="19" type="primary">cobS</name>
    <name evidence="20" type="ORF">Wenmar_02122</name>
</gene>
<dbReference type="STRING" id="1123501.Wenmar_02122"/>
<dbReference type="EMBL" id="AONG01000010">
    <property type="protein sequence ID" value="KIQ69054.1"/>
    <property type="molecule type" value="Genomic_DNA"/>
</dbReference>
<comment type="similarity">
    <text evidence="4 19">Belongs to the CobS family.</text>
</comment>
<evidence type="ECO:0000256" key="4">
    <source>
        <dbReference type="ARBA" id="ARBA00010561"/>
    </source>
</evidence>
<keyword evidence="12 19" id="KW-1133">Transmembrane helix</keyword>
<proteinExistence type="inferred from homology"/>
<evidence type="ECO:0000256" key="15">
    <source>
        <dbReference type="ARBA" id="ARBA00032605"/>
    </source>
</evidence>